<dbReference type="InterPro" id="IPR027417">
    <property type="entry name" value="P-loop_NTPase"/>
</dbReference>
<dbReference type="SMART" id="SM00487">
    <property type="entry name" value="DEXDc"/>
    <property type="match status" value="1"/>
</dbReference>
<evidence type="ECO:0000259" key="10">
    <source>
        <dbReference type="PROSITE" id="PS51195"/>
    </source>
</evidence>
<feature type="domain" description="Helicase ATP-binding" evidence="8">
    <location>
        <begin position="83"/>
        <end position="252"/>
    </location>
</feature>
<evidence type="ECO:0008006" key="13">
    <source>
        <dbReference type="Google" id="ProtNLM"/>
    </source>
</evidence>
<evidence type="ECO:0000256" key="1">
    <source>
        <dbReference type="ARBA" id="ARBA00022741"/>
    </source>
</evidence>
<organism evidence="11 12">
    <name type="scientific">Candidatus Gottesmanbacteria bacterium RIFCSPLOWO2_01_FULL_39_12b</name>
    <dbReference type="NCBI Taxonomy" id="1798388"/>
    <lineage>
        <taxon>Bacteria</taxon>
        <taxon>Candidatus Gottesmaniibacteriota</taxon>
    </lineage>
</organism>
<evidence type="ECO:0000256" key="3">
    <source>
        <dbReference type="ARBA" id="ARBA00022806"/>
    </source>
</evidence>
<sequence length="394" mass="45125">MFRNSFQHNRYRRSGFHRQGVKNNWNRKKINYSQDINTNPFLTTTDNQRVKHNFNDFSIDPRLKQNIIVRGYTIPTPIQDQAIIHILDGRDVIGIANTGTGKTAAFLIPIINKIISHRAEKVLIIIPTRELAVQIDDELKTLASGLNIYSLLCIGGASINRQIFALTRNPNIIIGTPGRLKDLSLRRFLNIFQFKTIVLDEVDRMVDIGFIKDIRYLISLLSHPRQSLFFSATVSPEVNSIIQTFLNNPITVSVKVQETLPQIQQDIIRVKDKNEKIEKLNAMLKQEEYKKVLIFGRTKWGVERLFNSLQRKGFDVASIHGNKSLNQRLRVLTRFKQNQLRVLVATDVAARGLDIENVSHVINFDEPSNYTDYIHRIGRTGRAQKSGKALTFVG</sequence>
<keyword evidence="3" id="KW-0347">Helicase</keyword>
<accession>A0A1F6ALX4</accession>
<dbReference type="Pfam" id="PF00270">
    <property type="entry name" value="DEAD"/>
    <property type="match status" value="1"/>
</dbReference>
<evidence type="ECO:0000256" key="6">
    <source>
        <dbReference type="PROSITE-ProRule" id="PRU00552"/>
    </source>
</evidence>
<dbReference type="SUPFAM" id="SSF52540">
    <property type="entry name" value="P-loop containing nucleoside triphosphate hydrolases"/>
    <property type="match status" value="1"/>
</dbReference>
<dbReference type="AlphaFoldDB" id="A0A1F6ALX4"/>
<dbReference type="GO" id="GO:0005829">
    <property type="term" value="C:cytosol"/>
    <property type="evidence" value="ECO:0007669"/>
    <property type="project" value="TreeGrafter"/>
</dbReference>
<dbReference type="InterPro" id="IPR011545">
    <property type="entry name" value="DEAD/DEAH_box_helicase_dom"/>
</dbReference>
<evidence type="ECO:0000256" key="5">
    <source>
        <dbReference type="ARBA" id="ARBA00038437"/>
    </source>
</evidence>
<dbReference type="GO" id="GO:0016787">
    <property type="term" value="F:hydrolase activity"/>
    <property type="evidence" value="ECO:0007669"/>
    <property type="project" value="UniProtKB-KW"/>
</dbReference>
<proteinExistence type="inferred from homology"/>
<dbReference type="PANTHER" id="PTHR47959:SF13">
    <property type="entry name" value="ATP-DEPENDENT RNA HELICASE RHLE"/>
    <property type="match status" value="1"/>
</dbReference>
<keyword evidence="2" id="KW-0378">Hydrolase</keyword>
<keyword evidence="1" id="KW-0547">Nucleotide-binding</keyword>
<dbReference type="SMART" id="SM00490">
    <property type="entry name" value="HELICc"/>
    <property type="match status" value="1"/>
</dbReference>
<name>A0A1F6ALX4_9BACT</name>
<dbReference type="InterPro" id="IPR044742">
    <property type="entry name" value="DEAD/DEAH_RhlB"/>
</dbReference>
<evidence type="ECO:0000313" key="11">
    <source>
        <dbReference type="EMBL" id="OGG25685.1"/>
    </source>
</evidence>
<dbReference type="Gene3D" id="3.40.50.300">
    <property type="entry name" value="P-loop containing nucleotide triphosphate hydrolases"/>
    <property type="match status" value="2"/>
</dbReference>
<dbReference type="GO" id="GO:0003676">
    <property type="term" value="F:nucleic acid binding"/>
    <property type="evidence" value="ECO:0007669"/>
    <property type="project" value="InterPro"/>
</dbReference>
<dbReference type="InterPro" id="IPR014001">
    <property type="entry name" value="Helicase_ATP-bd"/>
</dbReference>
<feature type="compositionally biased region" description="Basic residues" evidence="7">
    <location>
        <begin position="9"/>
        <end position="20"/>
    </location>
</feature>
<keyword evidence="4" id="KW-0067">ATP-binding</keyword>
<dbReference type="Proteomes" id="UP000176609">
    <property type="component" value="Unassembled WGS sequence"/>
</dbReference>
<dbReference type="InterPro" id="IPR050079">
    <property type="entry name" value="DEAD_box_RNA_helicase"/>
</dbReference>
<dbReference type="PROSITE" id="PS51194">
    <property type="entry name" value="HELICASE_CTER"/>
    <property type="match status" value="1"/>
</dbReference>
<dbReference type="CDD" id="cd00268">
    <property type="entry name" value="DEADc"/>
    <property type="match status" value="1"/>
</dbReference>
<dbReference type="PROSITE" id="PS51192">
    <property type="entry name" value="HELICASE_ATP_BIND_1"/>
    <property type="match status" value="1"/>
</dbReference>
<dbReference type="PROSITE" id="PS51195">
    <property type="entry name" value="Q_MOTIF"/>
    <property type="match status" value="1"/>
</dbReference>
<evidence type="ECO:0000256" key="2">
    <source>
        <dbReference type="ARBA" id="ARBA00022801"/>
    </source>
</evidence>
<reference evidence="11 12" key="1">
    <citation type="journal article" date="2016" name="Nat. Commun.">
        <title>Thousands of microbial genomes shed light on interconnected biogeochemical processes in an aquifer system.</title>
        <authorList>
            <person name="Anantharaman K."/>
            <person name="Brown C.T."/>
            <person name="Hug L.A."/>
            <person name="Sharon I."/>
            <person name="Castelle C.J."/>
            <person name="Probst A.J."/>
            <person name="Thomas B.C."/>
            <person name="Singh A."/>
            <person name="Wilkins M.J."/>
            <person name="Karaoz U."/>
            <person name="Brodie E.L."/>
            <person name="Williams K.H."/>
            <person name="Hubbard S.S."/>
            <person name="Banfield J.F."/>
        </authorList>
    </citation>
    <scope>NUCLEOTIDE SEQUENCE [LARGE SCALE GENOMIC DNA]</scope>
</reference>
<feature type="region of interest" description="Disordered" evidence="7">
    <location>
        <begin position="1"/>
        <end position="20"/>
    </location>
</feature>
<dbReference type="EMBL" id="MFJR01000015">
    <property type="protein sequence ID" value="OGG25685.1"/>
    <property type="molecule type" value="Genomic_DNA"/>
</dbReference>
<gene>
    <name evidence="11" type="ORF">A2960_04975</name>
</gene>
<evidence type="ECO:0000259" key="9">
    <source>
        <dbReference type="PROSITE" id="PS51194"/>
    </source>
</evidence>
<dbReference type="InterPro" id="IPR001650">
    <property type="entry name" value="Helicase_C-like"/>
</dbReference>
<dbReference type="GO" id="GO:0003724">
    <property type="term" value="F:RNA helicase activity"/>
    <property type="evidence" value="ECO:0007669"/>
    <property type="project" value="InterPro"/>
</dbReference>
<dbReference type="PANTHER" id="PTHR47959">
    <property type="entry name" value="ATP-DEPENDENT RNA HELICASE RHLE-RELATED"/>
    <property type="match status" value="1"/>
</dbReference>
<evidence type="ECO:0000313" key="12">
    <source>
        <dbReference type="Proteomes" id="UP000176609"/>
    </source>
</evidence>
<dbReference type="Pfam" id="PF00271">
    <property type="entry name" value="Helicase_C"/>
    <property type="match status" value="1"/>
</dbReference>
<evidence type="ECO:0000256" key="4">
    <source>
        <dbReference type="ARBA" id="ARBA00022840"/>
    </source>
</evidence>
<dbReference type="GO" id="GO:0005524">
    <property type="term" value="F:ATP binding"/>
    <property type="evidence" value="ECO:0007669"/>
    <property type="project" value="UniProtKB-KW"/>
</dbReference>
<dbReference type="InterPro" id="IPR014014">
    <property type="entry name" value="RNA_helicase_DEAD_Q_motif"/>
</dbReference>
<dbReference type="CDD" id="cd18787">
    <property type="entry name" value="SF2_C_DEAD"/>
    <property type="match status" value="1"/>
</dbReference>
<comment type="caution">
    <text evidence="11">The sequence shown here is derived from an EMBL/GenBank/DDBJ whole genome shotgun (WGS) entry which is preliminary data.</text>
</comment>
<protein>
    <recommendedName>
        <fullName evidence="13">RNA helicase</fullName>
    </recommendedName>
</protein>
<comment type="similarity">
    <text evidence="5">Belongs to the DEAD box helicase family.</text>
</comment>
<feature type="short sequence motif" description="Q motif" evidence="6">
    <location>
        <begin position="52"/>
        <end position="80"/>
    </location>
</feature>
<evidence type="ECO:0000259" key="8">
    <source>
        <dbReference type="PROSITE" id="PS51192"/>
    </source>
</evidence>
<evidence type="ECO:0000256" key="7">
    <source>
        <dbReference type="SAM" id="MobiDB-lite"/>
    </source>
</evidence>
<feature type="domain" description="Helicase C-terminal" evidence="9">
    <location>
        <begin position="262"/>
        <end position="394"/>
    </location>
</feature>
<feature type="domain" description="DEAD-box RNA helicase Q" evidence="10">
    <location>
        <begin position="52"/>
        <end position="80"/>
    </location>
</feature>